<keyword evidence="2" id="KW-1185">Reference proteome</keyword>
<comment type="caution">
    <text evidence="1">The sequence shown here is derived from an EMBL/GenBank/DDBJ whole genome shotgun (WGS) entry which is preliminary data.</text>
</comment>
<protein>
    <submittedName>
        <fullName evidence="1">Uncharacterized protein</fullName>
    </submittedName>
</protein>
<dbReference type="EMBL" id="CM042016">
    <property type="protein sequence ID" value="KAI3701092.1"/>
    <property type="molecule type" value="Genomic_DNA"/>
</dbReference>
<organism evidence="1 2">
    <name type="scientific">Cichorium intybus</name>
    <name type="common">Chicory</name>
    <dbReference type="NCBI Taxonomy" id="13427"/>
    <lineage>
        <taxon>Eukaryota</taxon>
        <taxon>Viridiplantae</taxon>
        <taxon>Streptophyta</taxon>
        <taxon>Embryophyta</taxon>
        <taxon>Tracheophyta</taxon>
        <taxon>Spermatophyta</taxon>
        <taxon>Magnoliopsida</taxon>
        <taxon>eudicotyledons</taxon>
        <taxon>Gunneridae</taxon>
        <taxon>Pentapetalae</taxon>
        <taxon>asterids</taxon>
        <taxon>campanulids</taxon>
        <taxon>Asterales</taxon>
        <taxon>Asteraceae</taxon>
        <taxon>Cichorioideae</taxon>
        <taxon>Cichorieae</taxon>
        <taxon>Cichoriinae</taxon>
        <taxon>Cichorium</taxon>
    </lineage>
</organism>
<evidence type="ECO:0000313" key="2">
    <source>
        <dbReference type="Proteomes" id="UP001055811"/>
    </source>
</evidence>
<name>A0ACB8ZSV1_CICIN</name>
<dbReference type="Proteomes" id="UP001055811">
    <property type="component" value="Linkage Group LG08"/>
</dbReference>
<proteinExistence type="predicted"/>
<reference evidence="1 2" key="2">
    <citation type="journal article" date="2022" name="Mol. Ecol. Resour.">
        <title>The genomes of chicory, endive, great burdock and yacon provide insights into Asteraceae paleo-polyploidization history and plant inulin production.</title>
        <authorList>
            <person name="Fan W."/>
            <person name="Wang S."/>
            <person name="Wang H."/>
            <person name="Wang A."/>
            <person name="Jiang F."/>
            <person name="Liu H."/>
            <person name="Zhao H."/>
            <person name="Xu D."/>
            <person name="Zhang Y."/>
        </authorList>
    </citation>
    <scope>NUCLEOTIDE SEQUENCE [LARGE SCALE GENOMIC DNA]</scope>
    <source>
        <strain evidence="2">cv. Punajuju</strain>
        <tissue evidence="1">Leaves</tissue>
    </source>
</reference>
<accession>A0ACB8ZSV1</accession>
<sequence>MKKDGALRMQQLSLEGKKNRTDPTQSKGAFDTQRGVRVPSVTFTDVVKRGVRDQREKKEKTKEEEQEAINSETEHVGVQVERRTISLSSCDTQERIEALRGKLIGEVRVKEVDGRLFSSSLCSKTSDVPTHEGNDEEDEDEEDMGDSEEDDYEDQYDEVESEVGTDLEVEQFSGETAVKDSIQFPRMNDDADEKAAEDVNIPIENVKGGGSRSLPSH</sequence>
<evidence type="ECO:0000313" key="1">
    <source>
        <dbReference type="EMBL" id="KAI3701092.1"/>
    </source>
</evidence>
<gene>
    <name evidence="1" type="ORF">L2E82_45736</name>
</gene>
<reference evidence="2" key="1">
    <citation type="journal article" date="2022" name="Mol. Ecol. Resour.">
        <title>The genomes of chicory, endive, great burdock and yacon provide insights into Asteraceae palaeo-polyploidization history and plant inulin production.</title>
        <authorList>
            <person name="Fan W."/>
            <person name="Wang S."/>
            <person name="Wang H."/>
            <person name="Wang A."/>
            <person name="Jiang F."/>
            <person name="Liu H."/>
            <person name="Zhao H."/>
            <person name="Xu D."/>
            <person name="Zhang Y."/>
        </authorList>
    </citation>
    <scope>NUCLEOTIDE SEQUENCE [LARGE SCALE GENOMIC DNA]</scope>
    <source>
        <strain evidence="2">cv. Punajuju</strain>
    </source>
</reference>